<dbReference type="Proteomes" id="UP000831701">
    <property type="component" value="Chromosome 17"/>
</dbReference>
<proteinExistence type="predicted"/>
<protein>
    <submittedName>
        <fullName evidence="1">Uncharacterized protein</fullName>
    </submittedName>
</protein>
<evidence type="ECO:0000313" key="1">
    <source>
        <dbReference type="EMBL" id="KAI3359770.1"/>
    </source>
</evidence>
<evidence type="ECO:0000313" key="2">
    <source>
        <dbReference type="Proteomes" id="UP000831701"/>
    </source>
</evidence>
<keyword evidence="2" id="KW-1185">Reference proteome</keyword>
<feature type="non-terminal residue" evidence="1">
    <location>
        <position position="1"/>
    </location>
</feature>
<gene>
    <name evidence="1" type="ORF">L3Q82_014144</name>
</gene>
<name>A0ACB8VWE6_9TELE</name>
<sequence length="279" mass="32267">NWSCVELNCGNMGKNNKNKTKESGKQADKAGKHPHSDKKLKRDGKAKKAKPDHLKDIPFRLREIMKSKERMKTGPLKAKKLKVATSPKEKPEDSQKKDIPVPHFKRGKEESEKAYLRRMENATKHVLFLTKNQVDRKPELDPDKQERPVDQGKSKKKKEYDKVRLQRLQQKKLNRQEAMMEKEMFVDHVPFGEVTMAPPTLSAKPKKAQAKSQKASRELLLNSLLGHTVASTAKPSMARQRIMEEERERAVEAYRRLKVQRQQQHEARTAGLEKLKNLQ</sequence>
<reference evidence="1" key="1">
    <citation type="submission" date="2022-04" db="EMBL/GenBank/DDBJ databases">
        <title>Jade perch genome.</title>
        <authorList>
            <person name="Chao B."/>
        </authorList>
    </citation>
    <scope>NUCLEOTIDE SEQUENCE</scope>
    <source>
        <strain evidence="1">CB-2022</strain>
    </source>
</reference>
<organism evidence="1 2">
    <name type="scientific">Scortum barcoo</name>
    <name type="common">barcoo grunter</name>
    <dbReference type="NCBI Taxonomy" id="214431"/>
    <lineage>
        <taxon>Eukaryota</taxon>
        <taxon>Metazoa</taxon>
        <taxon>Chordata</taxon>
        <taxon>Craniata</taxon>
        <taxon>Vertebrata</taxon>
        <taxon>Euteleostomi</taxon>
        <taxon>Actinopterygii</taxon>
        <taxon>Neopterygii</taxon>
        <taxon>Teleostei</taxon>
        <taxon>Neoteleostei</taxon>
        <taxon>Acanthomorphata</taxon>
        <taxon>Eupercaria</taxon>
        <taxon>Centrarchiformes</taxon>
        <taxon>Terapontoidei</taxon>
        <taxon>Terapontidae</taxon>
        <taxon>Scortum</taxon>
    </lineage>
</organism>
<dbReference type="EMBL" id="CM041547">
    <property type="protein sequence ID" value="KAI3359770.1"/>
    <property type="molecule type" value="Genomic_DNA"/>
</dbReference>
<accession>A0ACB8VWE6</accession>
<comment type="caution">
    <text evidence="1">The sequence shown here is derived from an EMBL/GenBank/DDBJ whole genome shotgun (WGS) entry which is preliminary data.</text>
</comment>